<sequence length="471" mass="50060">MAQQAPAHAADAAGRPITKRRAWRALFALCVGLFLTLMDQSLVAVSLPRIAEDLGGDLNQTIWVSAVYLLTFAVPLLVTGRLGDHFGQRTVYLVGMIVFVLAALACALAPSMEWLIVFRALQGFGGALINPQPLAIINRVFPYHRRGAAMGVWSAVAGSAGLFGPVLGGLLVGYAEWRWVFAVYVPLGVVSLITVALWVPRLPAARDSRIDLGSALYSLLAVLGVVFALQQGPELGWNVWIWGSLVAGLAVLALFLRRQRALGDRALMPLRLYRNRNFGNGVLAVFTLGFAVYPVQLPIMLYLQVQLDLPAEQAALALIPMGLVSIIFAPLAGRLTDRMKPGVLSRAGFGALITAMALFAFMFSRGLSLWWVLLPVVLLGLANALVWSPNSTITLRAVPTELAGAGSGVYNTSRQVGAVLGAAASGAVMQMFQPLGIGVATGVAMLVPVAGLVIGLLAVGNFTSDHDHEKP</sequence>
<evidence type="ECO:0000259" key="8">
    <source>
        <dbReference type="PROSITE" id="PS50850"/>
    </source>
</evidence>
<dbReference type="EMBL" id="JAVDXZ010000001">
    <property type="protein sequence ID" value="MDR7329054.1"/>
    <property type="molecule type" value="Genomic_DNA"/>
</dbReference>
<proteinExistence type="predicted"/>
<dbReference type="CDD" id="cd17321">
    <property type="entry name" value="MFS_MMR_MDR_like"/>
    <property type="match status" value="1"/>
</dbReference>
<feature type="transmembrane region" description="Helical" evidence="7">
    <location>
        <begin position="116"/>
        <end position="137"/>
    </location>
</feature>
<comment type="subcellular location">
    <subcellularLocation>
        <location evidence="1">Cell membrane</location>
        <topology evidence="1">Multi-pass membrane protein</topology>
    </subcellularLocation>
</comment>
<dbReference type="PANTHER" id="PTHR42718">
    <property type="entry name" value="MAJOR FACILITATOR SUPERFAMILY MULTIDRUG TRANSPORTER MFSC"/>
    <property type="match status" value="1"/>
</dbReference>
<feature type="domain" description="Major facilitator superfamily (MFS) profile" evidence="8">
    <location>
        <begin position="25"/>
        <end position="467"/>
    </location>
</feature>
<dbReference type="PRINTS" id="PR01036">
    <property type="entry name" value="TCRTETB"/>
</dbReference>
<dbReference type="Gene3D" id="1.20.1250.20">
    <property type="entry name" value="MFS general substrate transporter like domains"/>
    <property type="match status" value="1"/>
</dbReference>
<keyword evidence="6 7" id="KW-0472">Membrane</keyword>
<feature type="transmembrane region" description="Helical" evidence="7">
    <location>
        <begin position="60"/>
        <end position="78"/>
    </location>
</feature>
<evidence type="ECO:0000256" key="7">
    <source>
        <dbReference type="SAM" id="Phobius"/>
    </source>
</evidence>
<dbReference type="RefSeq" id="WP_290198028.1">
    <property type="nucleotide sequence ID" value="NZ_CP047654.1"/>
</dbReference>
<keyword evidence="10" id="KW-1185">Reference proteome</keyword>
<evidence type="ECO:0000256" key="5">
    <source>
        <dbReference type="ARBA" id="ARBA00022989"/>
    </source>
</evidence>
<dbReference type="SUPFAM" id="SSF103473">
    <property type="entry name" value="MFS general substrate transporter"/>
    <property type="match status" value="1"/>
</dbReference>
<feature type="transmembrane region" description="Helical" evidence="7">
    <location>
        <begin position="314"/>
        <end position="331"/>
    </location>
</feature>
<evidence type="ECO:0000256" key="4">
    <source>
        <dbReference type="ARBA" id="ARBA00022692"/>
    </source>
</evidence>
<keyword evidence="2" id="KW-0813">Transport</keyword>
<organism evidence="9 10">
    <name type="scientific">Corynebacterium guangdongense</name>
    <dbReference type="NCBI Taxonomy" id="1783348"/>
    <lineage>
        <taxon>Bacteria</taxon>
        <taxon>Bacillati</taxon>
        <taxon>Actinomycetota</taxon>
        <taxon>Actinomycetes</taxon>
        <taxon>Mycobacteriales</taxon>
        <taxon>Corynebacteriaceae</taxon>
        <taxon>Corynebacterium</taxon>
    </lineage>
</organism>
<gene>
    <name evidence="9" type="ORF">J2S39_000730</name>
</gene>
<evidence type="ECO:0000256" key="3">
    <source>
        <dbReference type="ARBA" id="ARBA00022475"/>
    </source>
</evidence>
<feature type="transmembrane region" description="Helical" evidence="7">
    <location>
        <begin position="149"/>
        <end position="175"/>
    </location>
</feature>
<feature type="transmembrane region" description="Helical" evidence="7">
    <location>
        <begin position="369"/>
        <end position="387"/>
    </location>
</feature>
<dbReference type="PROSITE" id="PS50850">
    <property type="entry name" value="MFS"/>
    <property type="match status" value="1"/>
</dbReference>
<evidence type="ECO:0000256" key="6">
    <source>
        <dbReference type="ARBA" id="ARBA00023136"/>
    </source>
</evidence>
<evidence type="ECO:0000256" key="1">
    <source>
        <dbReference type="ARBA" id="ARBA00004651"/>
    </source>
</evidence>
<reference evidence="9" key="1">
    <citation type="submission" date="2023-07" db="EMBL/GenBank/DDBJ databases">
        <title>Sequencing the genomes of 1000 actinobacteria strains.</title>
        <authorList>
            <person name="Klenk H.-P."/>
        </authorList>
    </citation>
    <scope>NUCLEOTIDE SEQUENCE</scope>
    <source>
        <strain evidence="9">DSM 107476</strain>
    </source>
</reference>
<dbReference type="InterPro" id="IPR004638">
    <property type="entry name" value="EmrB-like"/>
</dbReference>
<feature type="transmembrane region" description="Helical" evidence="7">
    <location>
        <begin position="435"/>
        <end position="459"/>
    </location>
</feature>
<dbReference type="Proteomes" id="UP001180840">
    <property type="component" value="Unassembled WGS sequence"/>
</dbReference>
<accession>A0ABU1ZVU6</accession>
<keyword evidence="5 7" id="KW-1133">Transmembrane helix</keyword>
<feature type="transmembrane region" description="Helical" evidence="7">
    <location>
        <begin position="343"/>
        <end position="363"/>
    </location>
</feature>
<name>A0ABU1ZVU6_9CORY</name>
<feature type="transmembrane region" description="Helical" evidence="7">
    <location>
        <begin position="235"/>
        <end position="256"/>
    </location>
</feature>
<evidence type="ECO:0000313" key="9">
    <source>
        <dbReference type="EMBL" id="MDR7329054.1"/>
    </source>
</evidence>
<dbReference type="InterPro" id="IPR011701">
    <property type="entry name" value="MFS"/>
</dbReference>
<dbReference type="InterPro" id="IPR036259">
    <property type="entry name" value="MFS_trans_sf"/>
</dbReference>
<feature type="transmembrane region" description="Helical" evidence="7">
    <location>
        <begin position="25"/>
        <end position="48"/>
    </location>
</feature>
<comment type="caution">
    <text evidence="9">The sequence shown here is derived from an EMBL/GenBank/DDBJ whole genome shotgun (WGS) entry which is preliminary data.</text>
</comment>
<feature type="transmembrane region" description="Helical" evidence="7">
    <location>
        <begin position="277"/>
        <end position="294"/>
    </location>
</feature>
<protein>
    <submittedName>
        <fullName evidence="9">EmrB/QacA subfamily drug resistance transporter</fullName>
    </submittedName>
</protein>
<keyword evidence="3" id="KW-1003">Cell membrane</keyword>
<feature type="transmembrane region" description="Helical" evidence="7">
    <location>
        <begin position="181"/>
        <end position="200"/>
    </location>
</feature>
<feature type="transmembrane region" description="Helical" evidence="7">
    <location>
        <begin position="212"/>
        <end position="229"/>
    </location>
</feature>
<dbReference type="InterPro" id="IPR020846">
    <property type="entry name" value="MFS_dom"/>
</dbReference>
<dbReference type="Pfam" id="PF07690">
    <property type="entry name" value="MFS_1"/>
    <property type="match status" value="1"/>
</dbReference>
<dbReference type="PANTHER" id="PTHR42718:SF42">
    <property type="entry name" value="EXPORT PROTEIN"/>
    <property type="match status" value="1"/>
</dbReference>
<keyword evidence="4 7" id="KW-0812">Transmembrane</keyword>
<feature type="transmembrane region" description="Helical" evidence="7">
    <location>
        <begin position="90"/>
        <end position="110"/>
    </location>
</feature>
<evidence type="ECO:0000256" key="2">
    <source>
        <dbReference type="ARBA" id="ARBA00022448"/>
    </source>
</evidence>
<dbReference type="Gene3D" id="1.20.1720.10">
    <property type="entry name" value="Multidrug resistance protein D"/>
    <property type="match status" value="1"/>
</dbReference>
<evidence type="ECO:0000313" key="10">
    <source>
        <dbReference type="Proteomes" id="UP001180840"/>
    </source>
</evidence>
<dbReference type="NCBIfam" id="TIGR00711">
    <property type="entry name" value="efflux_EmrB"/>
    <property type="match status" value="1"/>
</dbReference>